<gene>
    <name evidence="1" type="ORF">CEURO_LOCUS2190</name>
</gene>
<comment type="caution">
    <text evidence="1">The sequence shown here is derived from an EMBL/GenBank/DDBJ whole genome shotgun (WGS) entry which is preliminary data.</text>
</comment>
<name>A0A9P1DZ56_CUSEU</name>
<dbReference type="Proteomes" id="UP001152484">
    <property type="component" value="Unassembled WGS sequence"/>
</dbReference>
<evidence type="ECO:0000313" key="2">
    <source>
        <dbReference type="Proteomes" id="UP001152484"/>
    </source>
</evidence>
<organism evidence="1 2">
    <name type="scientific">Cuscuta europaea</name>
    <name type="common">European dodder</name>
    <dbReference type="NCBI Taxonomy" id="41803"/>
    <lineage>
        <taxon>Eukaryota</taxon>
        <taxon>Viridiplantae</taxon>
        <taxon>Streptophyta</taxon>
        <taxon>Embryophyta</taxon>
        <taxon>Tracheophyta</taxon>
        <taxon>Spermatophyta</taxon>
        <taxon>Magnoliopsida</taxon>
        <taxon>eudicotyledons</taxon>
        <taxon>Gunneridae</taxon>
        <taxon>Pentapetalae</taxon>
        <taxon>asterids</taxon>
        <taxon>lamiids</taxon>
        <taxon>Solanales</taxon>
        <taxon>Convolvulaceae</taxon>
        <taxon>Cuscuteae</taxon>
        <taxon>Cuscuta</taxon>
        <taxon>Cuscuta subgen. Cuscuta</taxon>
    </lineage>
</organism>
<keyword evidence="2" id="KW-1185">Reference proteome</keyword>
<dbReference type="AlphaFoldDB" id="A0A9P1DZ56"/>
<dbReference type="EMBL" id="CAMAPE010000005">
    <property type="protein sequence ID" value="CAH9065270.1"/>
    <property type="molecule type" value="Genomic_DNA"/>
</dbReference>
<protein>
    <submittedName>
        <fullName evidence="1">Uncharacterized protein</fullName>
    </submittedName>
</protein>
<proteinExistence type="predicted"/>
<accession>A0A9P1DZ56</accession>
<evidence type="ECO:0000313" key="1">
    <source>
        <dbReference type="EMBL" id="CAH9065270.1"/>
    </source>
</evidence>
<sequence length="103" mass="11789">MESNKLWTSFHTYLLNETKVGLFLLPPLPLARPNTQRKKRKPLRFISIAKSLSSINKEIQGRIKSGESEEKNIQSLCNTGMVDWWTGYGVGRRSSGIWRQNPA</sequence>
<reference evidence="1" key="1">
    <citation type="submission" date="2022-07" db="EMBL/GenBank/DDBJ databases">
        <authorList>
            <person name="Macas J."/>
            <person name="Novak P."/>
            <person name="Neumann P."/>
        </authorList>
    </citation>
    <scope>NUCLEOTIDE SEQUENCE</scope>
</reference>